<name>A0A915ILT1_ROMCU</name>
<accession>A0A915ILT1</accession>
<protein>
    <submittedName>
        <fullName evidence="2">Uncharacterized protein</fullName>
    </submittedName>
</protein>
<dbReference type="WBParaSite" id="nRc.2.0.1.t15137-RA">
    <property type="protein sequence ID" value="nRc.2.0.1.t15137-RA"/>
    <property type="gene ID" value="nRc.2.0.1.g15137"/>
</dbReference>
<evidence type="ECO:0000313" key="1">
    <source>
        <dbReference type="Proteomes" id="UP000887565"/>
    </source>
</evidence>
<reference evidence="2" key="1">
    <citation type="submission" date="2022-11" db="UniProtKB">
        <authorList>
            <consortium name="WormBaseParasite"/>
        </authorList>
    </citation>
    <scope>IDENTIFICATION</scope>
</reference>
<sequence>MRFSAALAEFVGKIYLWREMKNLAPDENFDFPALTTVYEIQSPALFETQNLANRIKTTLSANCRRPENYDRCVDFACEKIRQFHNAICTSKLRQWVGDKARNCFLPQYEQCFRERPPNNLIENEAPTPSICRNDASSCLPYACDKMHTDYGRSCNDQPFQNQVWNKLKNCNSPSVDLCLVNLHYELLGR</sequence>
<evidence type="ECO:0000313" key="2">
    <source>
        <dbReference type="WBParaSite" id="nRc.2.0.1.t15137-RA"/>
    </source>
</evidence>
<organism evidence="1 2">
    <name type="scientific">Romanomermis culicivorax</name>
    <name type="common">Nematode worm</name>
    <dbReference type="NCBI Taxonomy" id="13658"/>
    <lineage>
        <taxon>Eukaryota</taxon>
        <taxon>Metazoa</taxon>
        <taxon>Ecdysozoa</taxon>
        <taxon>Nematoda</taxon>
        <taxon>Enoplea</taxon>
        <taxon>Dorylaimia</taxon>
        <taxon>Mermithida</taxon>
        <taxon>Mermithoidea</taxon>
        <taxon>Mermithidae</taxon>
        <taxon>Romanomermis</taxon>
    </lineage>
</organism>
<keyword evidence="1" id="KW-1185">Reference proteome</keyword>
<proteinExistence type="predicted"/>
<dbReference type="Proteomes" id="UP000887565">
    <property type="component" value="Unplaced"/>
</dbReference>
<dbReference type="AlphaFoldDB" id="A0A915ILT1"/>